<dbReference type="Proteomes" id="UP000014040">
    <property type="component" value="Unassembled WGS sequence"/>
</dbReference>
<evidence type="ECO:0000256" key="1">
    <source>
        <dbReference type="SAM" id="Phobius"/>
    </source>
</evidence>
<name>R8HZH5_BACCE</name>
<dbReference type="EMBL" id="AHES01000004">
    <property type="protein sequence ID" value="EOO78333.1"/>
    <property type="molecule type" value="Genomic_DNA"/>
</dbReference>
<keyword evidence="1" id="KW-1133">Transmembrane helix</keyword>
<accession>R8HZH5</accession>
<gene>
    <name evidence="2" type="ORF">IIC_00694</name>
</gene>
<sequence>MQTLKSLKRDLYIFIPLFIYFSSIFISIYIIDNTFNWLSFILAIGMLYVWVSSLMDIKKKNYKIK</sequence>
<dbReference type="AlphaFoldDB" id="R8HZH5"/>
<evidence type="ECO:0000313" key="3">
    <source>
        <dbReference type="Proteomes" id="UP000014040"/>
    </source>
</evidence>
<comment type="caution">
    <text evidence="2">The sequence shown here is derived from an EMBL/GenBank/DDBJ whole genome shotgun (WGS) entry which is preliminary data.</text>
</comment>
<feature type="transmembrane region" description="Helical" evidence="1">
    <location>
        <begin position="37"/>
        <end position="57"/>
    </location>
</feature>
<evidence type="ECO:0000313" key="2">
    <source>
        <dbReference type="EMBL" id="EOO78333.1"/>
    </source>
</evidence>
<keyword evidence="1" id="KW-0812">Transmembrane</keyword>
<keyword evidence="1" id="KW-0472">Membrane</keyword>
<feature type="transmembrane region" description="Helical" evidence="1">
    <location>
        <begin position="12"/>
        <end position="31"/>
    </location>
</feature>
<protein>
    <submittedName>
        <fullName evidence="2">Uncharacterized protein</fullName>
    </submittedName>
</protein>
<proteinExistence type="predicted"/>
<dbReference type="HOGENOM" id="CLU_2840381_0_0_9"/>
<reference evidence="2 3" key="1">
    <citation type="submission" date="2012-12" db="EMBL/GenBank/DDBJ databases">
        <title>The Genome Sequence of Bacillus cereus VD021.</title>
        <authorList>
            <consortium name="The Broad Institute Genome Sequencing Platform"/>
            <consortium name="The Broad Institute Genome Sequencing Center for Infectious Disease"/>
            <person name="Feldgarden M."/>
            <person name="Van der Auwera G.A."/>
            <person name="Mahillon J."/>
            <person name="Duprez V."/>
            <person name="Timmery S."/>
            <person name="Mattelet C."/>
            <person name="Dierick K."/>
            <person name="Sun M."/>
            <person name="Yu Z."/>
            <person name="Zhu L."/>
            <person name="Hu X."/>
            <person name="Shank E.B."/>
            <person name="Swiecicka I."/>
            <person name="Hansen B.M."/>
            <person name="Andrup L."/>
            <person name="Walker B."/>
            <person name="Young S.K."/>
            <person name="Zeng Q."/>
            <person name="Gargeya S."/>
            <person name="Fitzgerald M."/>
            <person name="Haas B."/>
            <person name="Abouelleil A."/>
            <person name="Alvarado L."/>
            <person name="Arachchi H.M."/>
            <person name="Berlin A.M."/>
            <person name="Chapman S.B."/>
            <person name="Dewar J."/>
            <person name="Goldberg J."/>
            <person name="Griggs A."/>
            <person name="Gujja S."/>
            <person name="Hansen M."/>
            <person name="Howarth C."/>
            <person name="Imamovic A."/>
            <person name="Larimer J."/>
            <person name="McCowan C."/>
            <person name="Murphy C."/>
            <person name="Neiman D."/>
            <person name="Pearson M."/>
            <person name="Priest M."/>
            <person name="Roberts A."/>
            <person name="Saif S."/>
            <person name="Shea T."/>
            <person name="Sisk P."/>
            <person name="Sykes S."/>
            <person name="Wortman J."/>
            <person name="Nusbaum C."/>
            <person name="Birren B."/>
        </authorList>
    </citation>
    <scope>NUCLEOTIDE SEQUENCE [LARGE SCALE GENOMIC DNA]</scope>
    <source>
        <strain evidence="2 3">VD021</strain>
    </source>
</reference>
<organism evidence="2 3">
    <name type="scientific">Bacillus cereus VD021</name>
    <dbReference type="NCBI Taxonomy" id="1053224"/>
    <lineage>
        <taxon>Bacteria</taxon>
        <taxon>Bacillati</taxon>
        <taxon>Bacillota</taxon>
        <taxon>Bacilli</taxon>
        <taxon>Bacillales</taxon>
        <taxon>Bacillaceae</taxon>
        <taxon>Bacillus</taxon>
        <taxon>Bacillus cereus group</taxon>
    </lineage>
</organism>